<proteinExistence type="predicted"/>
<protein>
    <submittedName>
        <fullName evidence="2">Uncharacterized protein</fullName>
    </submittedName>
</protein>
<evidence type="ECO:0000313" key="2">
    <source>
        <dbReference type="EMBL" id="VDK71307.1"/>
    </source>
</evidence>
<accession>A0A3P6SGB8</accession>
<reference evidence="2 3" key="1">
    <citation type="submission" date="2018-08" db="EMBL/GenBank/DDBJ databases">
        <authorList>
            <person name="Laetsch R D."/>
            <person name="Stevens L."/>
            <person name="Kumar S."/>
            <person name="Blaxter L. M."/>
        </authorList>
    </citation>
    <scope>NUCLEOTIDE SEQUENCE [LARGE SCALE GENOMIC DNA]</scope>
</reference>
<feature type="compositionally biased region" description="Polar residues" evidence="1">
    <location>
        <begin position="37"/>
        <end position="48"/>
    </location>
</feature>
<sequence>METLRRRATNEWNEASEERSRDGMKNGEGKQQENEMDGSTSETETKLAQQVPPHYQFILPKTELMSLVR</sequence>
<gene>
    <name evidence="2" type="ORF">NLS_LOCUS1392</name>
</gene>
<keyword evidence="3" id="KW-1185">Reference proteome</keyword>
<feature type="compositionally biased region" description="Basic and acidic residues" evidence="1">
    <location>
        <begin position="16"/>
        <end position="33"/>
    </location>
</feature>
<dbReference type="AlphaFoldDB" id="A0A3P6SGB8"/>
<dbReference type="Proteomes" id="UP000277928">
    <property type="component" value="Unassembled WGS sequence"/>
</dbReference>
<organism evidence="2 3">
    <name type="scientific">Litomosoides sigmodontis</name>
    <name type="common">Filarial nematode worm</name>
    <dbReference type="NCBI Taxonomy" id="42156"/>
    <lineage>
        <taxon>Eukaryota</taxon>
        <taxon>Metazoa</taxon>
        <taxon>Ecdysozoa</taxon>
        <taxon>Nematoda</taxon>
        <taxon>Chromadorea</taxon>
        <taxon>Rhabditida</taxon>
        <taxon>Spirurina</taxon>
        <taxon>Spiruromorpha</taxon>
        <taxon>Filarioidea</taxon>
        <taxon>Onchocercidae</taxon>
        <taxon>Litomosoides</taxon>
    </lineage>
</organism>
<dbReference type="EMBL" id="UYRX01000048">
    <property type="protein sequence ID" value="VDK71307.1"/>
    <property type="molecule type" value="Genomic_DNA"/>
</dbReference>
<feature type="region of interest" description="Disordered" evidence="1">
    <location>
        <begin position="1"/>
        <end position="54"/>
    </location>
</feature>
<evidence type="ECO:0000256" key="1">
    <source>
        <dbReference type="SAM" id="MobiDB-lite"/>
    </source>
</evidence>
<name>A0A3P6SGB8_LITSI</name>
<evidence type="ECO:0000313" key="3">
    <source>
        <dbReference type="Proteomes" id="UP000277928"/>
    </source>
</evidence>